<evidence type="ECO:0000313" key="3">
    <source>
        <dbReference type="Proteomes" id="UP000789524"/>
    </source>
</evidence>
<keyword evidence="1" id="KW-0732">Signal</keyword>
<dbReference type="SUPFAM" id="SSF100910">
    <property type="entry name" value="Chemosensory protein Csp2"/>
    <property type="match status" value="1"/>
</dbReference>
<dbReference type="InterPro" id="IPR005055">
    <property type="entry name" value="A10/PebIII"/>
</dbReference>
<dbReference type="Pfam" id="PF03392">
    <property type="entry name" value="OS-D"/>
    <property type="match status" value="1"/>
</dbReference>
<accession>A0A8J2W1V5</accession>
<dbReference type="PANTHER" id="PTHR11257">
    <property type="entry name" value="CHEMOSENSORY PROTEIN-RELATED"/>
    <property type="match status" value="1"/>
</dbReference>
<dbReference type="InterPro" id="IPR036682">
    <property type="entry name" value="OS_D_A10/PebIII_sf"/>
</dbReference>
<dbReference type="AlphaFoldDB" id="A0A8J2W1V5"/>
<evidence type="ECO:0000313" key="2">
    <source>
        <dbReference type="EMBL" id="CAG9564219.1"/>
    </source>
</evidence>
<keyword evidence="3" id="KW-1185">Reference proteome</keyword>
<organism evidence="2 3">
    <name type="scientific">Danaus chrysippus</name>
    <name type="common">African queen</name>
    <dbReference type="NCBI Taxonomy" id="151541"/>
    <lineage>
        <taxon>Eukaryota</taxon>
        <taxon>Metazoa</taxon>
        <taxon>Ecdysozoa</taxon>
        <taxon>Arthropoda</taxon>
        <taxon>Hexapoda</taxon>
        <taxon>Insecta</taxon>
        <taxon>Pterygota</taxon>
        <taxon>Neoptera</taxon>
        <taxon>Endopterygota</taxon>
        <taxon>Lepidoptera</taxon>
        <taxon>Glossata</taxon>
        <taxon>Ditrysia</taxon>
        <taxon>Papilionoidea</taxon>
        <taxon>Nymphalidae</taxon>
        <taxon>Danainae</taxon>
        <taxon>Danaini</taxon>
        <taxon>Danaina</taxon>
        <taxon>Danaus</taxon>
        <taxon>Anosia</taxon>
    </lineage>
</organism>
<proteinExistence type="predicted"/>
<evidence type="ECO:0000256" key="1">
    <source>
        <dbReference type="SAM" id="SignalP"/>
    </source>
</evidence>
<protein>
    <submittedName>
        <fullName evidence="2">(African queen) hypothetical protein</fullName>
    </submittedName>
</protein>
<dbReference type="Proteomes" id="UP000789524">
    <property type="component" value="Unassembled WGS sequence"/>
</dbReference>
<sequence>MDLFPISVLLVTCFTTINTQTYEKRYDSVNIDDVLSNKRLLAAYVKCVLDQGRCTPEGKELKSHITDALQSGCDKCTETQKDGVRKVIKHLIKNESDYWKQLVDKFDPDGVYAEKYENEIREV</sequence>
<name>A0A8J2W1V5_9NEOP</name>
<dbReference type="Gene3D" id="1.10.2080.10">
    <property type="entry name" value="Insect odorant-binding protein A10/Ejaculatory bulb-specific protein 3"/>
    <property type="match status" value="1"/>
</dbReference>
<feature type="chain" id="PRO_5035286933" evidence="1">
    <location>
        <begin position="20"/>
        <end position="123"/>
    </location>
</feature>
<dbReference type="PANTHER" id="PTHR11257:SF12">
    <property type="entry name" value="EJACULATORY BULB-SPECIFIC PROTEIN 3-RELATED"/>
    <property type="match status" value="1"/>
</dbReference>
<feature type="signal peptide" evidence="1">
    <location>
        <begin position="1"/>
        <end position="19"/>
    </location>
</feature>
<gene>
    <name evidence="2" type="ORF">DCHRY22_LOCUS5234</name>
</gene>
<comment type="caution">
    <text evidence="2">The sequence shown here is derived from an EMBL/GenBank/DDBJ whole genome shotgun (WGS) entry which is preliminary data.</text>
</comment>
<dbReference type="OrthoDB" id="6625994at2759"/>
<reference evidence="2" key="1">
    <citation type="submission" date="2021-09" db="EMBL/GenBank/DDBJ databases">
        <authorList>
            <person name="Martin H S."/>
        </authorList>
    </citation>
    <scope>NUCLEOTIDE SEQUENCE</scope>
</reference>
<dbReference type="EMBL" id="CAKASE010000050">
    <property type="protein sequence ID" value="CAG9564219.1"/>
    <property type="molecule type" value="Genomic_DNA"/>
</dbReference>